<reference evidence="2 3" key="1">
    <citation type="submission" date="2019-06" db="EMBL/GenBank/DDBJ databases">
        <title>New taxonomy in bacterial strain CC-CFT640, isolated from vineyard.</title>
        <authorList>
            <person name="Lin S.-Y."/>
            <person name="Tsai C.-F."/>
            <person name="Young C.-C."/>
        </authorList>
    </citation>
    <scope>NUCLEOTIDE SEQUENCE [LARGE SCALE GENOMIC DNA]</scope>
    <source>
        <strain evidence="2 3">CC-CFT640</strain>
    </source>
</reference>
<dbReference type="Proteomes" id="UP000321638">
    <property type="component" value="Unassembled WGS sequence"/>
</dbReference>
<dbReference type="OrthoDB" id="9799456at2"/>
<feature type="transmembrane region" description="Helical" evidence="1">
    <location>
        <begin position="77"/>
        <end position="95"/>
    </location>
</feature>
<comment type="caution">
    <text evidence="2">The sequence shown here is derived from an EMBL/GenBank/DDBJ whole genome shotgun (WGS) entry which is preliminary data.</text>
</comment>
<protein>
    <submittedName>
        <fullName evidence="2">DUF983 domain-containing protein</fullName>
    </submittedName>
</protein>
<organism evidence="2 3">
    <name type="scientific">Vineibacter terrae</name>
    <dbReference type="NCBI Taxonomy" id="2586908"/>
    <lineage>
        <taxon>Bacteria</taxon>
        <taxon>Pseudomonadati</taxon>
        <taxon>Pseudomonadota</taxon>
        <taxon>Alphaproteobacteria</taxon>
        <taxon>Hyphomicrobiales</taxon>
        <taxon>Vineibacter</taxon>
    </lineage>
</organism>
<dbReference type="InterPro" id="IPR009325">
    <property type="entry name" value="DUF983"/>
</dbReference>
<name>A0A5C8PP07_9HYPH</name>
<dbReference type="EMBL" id="VDUZ01000011">
    <property type="protein sequence ID" value="TXL76328.1"/>
    <property type="molecule type" value="Genomic_DNA"/>
</dbReference>
<keyword evidence="3" id="KW-1185">Reference proteome</keyword>
<keyword evidence="1" id="KW-0472">Membrane</keyword>
<dbReference type="AlphaFoldDB" id="A0A5C8PP07"/>
<evidence type="ECO:0000313" key="3">
    <source>
        <dbReference type="Proteomes" id="UP000321638"/>
    </source>
</evidence>
<sequence>MVCRFTATARPARAGGMSGQTPPAADRDWVPALMRGWAARCPSCGSRTLFTAFLKMAPACTACGIDLQRFRADDAPAYFVIFIVGHIVVPLVLLLEKLYEPALWVHAVLWLPLSIGLSLWLLPRVKGAVIGVLWALQGRPQDD</sequence>
<proteinExistence type="predicted"/>
<keyword evidence="1" id="KW-0812">Transmembrane</keyword>
<gene>
    <name evidence="2" type="ORF">FHP25_11795</name>
</gene>
<feature type="transmembrane region" description="Helical" evidence="1">
    <location>
        <begin position="101"/>
        <end position="122"/>
    </location>
</feature>
<keyword evidence="1" id="KW-1133">Transmembrane helix</keyword>
<evidence type="ECO:0000256" key="1">
    <source>
        <dbReference type="SAM" id="Phobius"/>
    </source>
</evidence>
<evidence type="ECO:0000313" key="2">
    <source>
        <dbReference type="EMBL" id="TXL76328.1"/>
    </source>
</evidence>
<accession>A0A5C8PP07</accession>
<dbReference type="Pfam" id="PF06170">
    <property type="entry name" value="DUF983"/>
    <property type="match status" value="1"/>
</dbReference>